<feature type="transmembrane region" description="Helical" evidence="8">
    <location>
        <begin position="75"/>
        <end position="95"/>
    </location>
</feature>
<feature type="transmembrane region" description="Helical" evidence="8">
    <location>
        <begin position="132"/>
        <end position="153"/>
    </location>
</feature>
<keyword evidence="5 8" id="KW-1133">Transmembrane helix</keyword>
<evidence type="ECO:0000256" key="6">
    <source>
        <dbReference type="ARBA" id="ARBA00023136"/>
    </source>
</evidence>
<dbReference type="PANTHER" id="PTHR30506">
    <property type="entry name" value="INNER MEMBRANE PROTEIN"/>
    <property type="match status" value="1"/>
</dbReference>
<comment type="similarity">
    <text evidence="2">Belongs to the UPF0126 family.</text>
</comment>
<accession>A0A3N1ZS23</accession>
<comment type="subcellular location">
    <subcellularLocation>
        <location evidence="1">Cell membrane</location>
        <topology evidence="1">Multi-pass membrane protein</topology>
    </subcellularLocation>
</comment>
<evidence type="ECO:0000256" key="8">
    <source>
        <dbReference type="SAM" id="Phobius"/>
    </source>
</evidence>
<evidence type="ECO:0000256" key="3">
    <source>
        <dbReference type="ARBA" id="ARBA00022475"/>
    </source>
</evidence>
<dbReference type="GO" id="GO:0005886">
    <property type="term" value="C:plasma membrane"/>
    <property type="evidence" value="ECO:0007669"/>
    <property type="project" value="UniProtKB-SubCell"/>
</dbReference>
<feature type="domain" description="Glycine transporter" evidence="9">
    <location>
        <begin position="108"/>
        <end position="182"/>
    </location>
</feature>
<sequence>MGCVNPLDVPIDPTTLNHVVRFIDLTGVLFNAILGGVMARSENMDPVGFGTLAICSALGGGMIRDTLMQRGTPVALVDSAYFTVALLGAAVAFMIPITHHFWDRSFPVIDALALGAWAAAGSQRALAHDFSAMSAVLLGTVTAVGGGMLRDILLRRIPTVFGGNTLYATSAMAGSLVTVLLWPTGNHELATMASFAVGSGLTLGGIWRGWTLPMAFSLRPRSTFSALPRPTWWRGVKPPRQRSRHHESRVHPESADD</sequence>
<feature type="compositionally biased region" description="Basic residues" evidence="7">
    <location>
        <begin position="237"/>
        <end position="248"/>
    </location>
</feature>
<name>A0A3N1ZS23_9ACTN</name>
<proteinExistence type="inferred from homology"/>
<feature type="domain" description="Glycine transporter" evidence="9">
    <location>
        <begin position="22"/>
        <end position="95"/>
    </location>
</feature>
<evidence type="ECO:0000256" key="4">
    <source>
        <dbReference type="ARBA" id="ARBA00022692"/>
    </source>
</evidence>
<keyword evidence="4 8" id="KW-0812">Transmembrane</keyword>
<evidence type="ECO:0000313" key="11">
    <source>
        <dbReference type="Proteomes" id="UP000275749"/>
    </source>
</evidence>
<evidence type="ECO:0000256" key="7">
    <source>
        <dbReference type="SAM" id="MobiDB-lite"/>
    </source>
</evidence>
<evidence type="ECO:0000313" key="10">
    <source>
        <dbReference type="EMBL" id="ROR53643.1"/>
    </source>
</evidence>
<feature type="region of interest" description="Disordered" evidence="7">
    <location>
        <begin position="236"/>
        <end position="257"/>
    </location>
</feature>
<dbReference type="EMBL" id="RKHG01000001">
    <property type="protein sequence ID" value="ROR53643.1"/>
    <property type="molecule type" value="Genomic_DNA"/>
</dbReference>
<dbReference type="Proteomes" id="UP000275749">
    <property type="component" value="Unassembled WGS sequence"/>
</dbReference>
<feature type="transmembrane region" description="Helical" evidence="8">
    <location>
        <begin position="46"/>
        <end position="63"/>
    </location>
</feature>
<dbReference type="AlphaFoldDB" id="A0A3N1ZS23"/>
<dbReference type="PANTHER" id="PTHR30506:SF3">
    <property type="entry name" value="UPF0126 INNER MEMBRANE PROTEIN YADS-RELATED"/>
    <property type="match status" value="1"/>
</dbReference>
<organism evidence="10 11">
    <name type="scientific">Luteococcus japonicus</name>
    <dbReference type="NCBI Taxonomy" id="33984"/>
    <lineage>
        <taxon>Bacteria</taxon>
        <taxon>Bacillati</taxon>
        <taxon>Actinomycetota</taxon>
        <taxon>Actinomycetes</taxon>
        <taxon>Propionibacteriales</taxon>
        <taxon>Propionibacteriaceae</taxon>
        <taxon>Luteococcus</taxon>
    </lineage>
</organism>
<keyword evidence="6 8" id="KW-0472">Membrane</keyword>
<evidence type="ECO:0000256" key="2">
    <source>
        <dbReference type="ARBA" id="ARBA00008193"/>
    </source>
</evidence>
<dbReference type="Pfam" id="PF03458">
    <property type="entry name" value="Gly_transporter"/>
    <property type="match status" value="2"/>
</dbReference>
<gene>
    <name evidence="10" type="ORF">EDD41_0808</name>
</gene>
<protein>
    <submittedName>
        <fullName evidence="10">Putative membrane protein YeiH</fullName>
    </submittedName>
</protein>
<evidence type="ECO:0000256" key="5">
    <source>
        <dbReference type="ARBA" id="ARBA00022989"/>
    </source>
</evidence>
<dbReference type="InterPro" id="IPR005115">
    <property type="entry name" value="Gly_transporter"/>
</dbReference>
<comment type="caution">
    <text evidence="10">The sequence shown here is derived from an EMBL/GenBank/DDBJ whole genome shotgun (WGS) entry which is preliminary data.</text>
</comment>
<feature type="transmembrane region" description="Helical" evidence="8">
    <location>
        <begin position="165"/>
        <end position="183"/>
    </location>
</feature>
<reference evidence="10 11" key="1">
    <citation type="submission" date="2018-11" db="EMBL/GenBank/DDBJ databases">
        <title>Sequencing the genomes of 1000 actinobacteria strains.</title>
        <authorList>
            <person name="Klenk H.-P."/>
        </authorList>
    </citation>
    <scope>NUCLEOTIDE SEQUENCE [LARGE SCALE GENOMIC DNA]</scope>
    <source>
        <strain evidence="10 11">DSM 10546</strain>
    </source>
</reference>
<evidence type="ECO:0000259" key="9">
    <source>
        <dbReference type="Pfam" id="PF03458"/>
    </source>
</evidence>
<keyword evidence="3" id="KW-1003">Cell membrane</keyword>
<evidence type="ECO:0000256" key="1">
    <source>
        <dbReference type="ARBA" id="ARBA00004651"/>
    </source>
</evidence>
<feature type="transmembrane region" description="Helical" evidence="8">
    <location>
        <begin position="189"/>
        <end position="210"/>
    </location>
</feature>